<dbReference type="Gene3D" id="2.60.40.60">
    <property type="entry name" value="Cadherins"/>
    <property type="match status" value="2"/>
</dbReference>
<reference evidence="3 4" key="1">
    <citation type="submission" date="2020-07" db="EMBL/GenBank/DDBJ databases">
        <title>Vibrio marinisediminis sp. nov., isolated from marine sediment.</title>
        <authorList>
            <person name="Ji X."/>
        </authorList>
    </citation>
    <scope>NUCLEOTIDE SEQUENCE [LARGE SCALE GENOMIC DNA]</scope>
    <source>
        <strain evidence="3 4">404</strain>
    </source>
</reference>
<proteinExistence type="predicted"/>
<evidence type="ECO:0000259" key="2">
    <source>
        <dbReference type="PROSITE" id="PS50268"/>
    </source>
</evidence>
<gene>
    <name evidence="3" type="ORF">H2O73_04290</name>
</gene>
<dbReference type="SMART" id="SM00112">
    <property type="entry name" value="CA"/>
    <property type="match status" value="2"/>
</dbReference>
<accession>A0A7W2IT14</accession>
<dbReference type="GO" id="GO:0007156">
    <property type="term" value="P:homophilic cell adhesion via plasma membrane adhesion molecules"/>
    <property type="evidence" value="ECO:0007669"/>
    <property type="project" value="InterPro"/>
</dbReference>
<dbReference type="Proteomes" id="UP000571701">
    <property type="component" value="Unassembled WGS sequence"/>
</dbReference>
<organism evidence="3 4">
    <name type="scientific">Vibrio marinisediminis</name>
    <dbReference type="NCBI Taxonomy" id="2758441"/>
    <lineage>
        <taxon>Bacteria</taxon>
        <taxon>Pseudomonadati</taxon>
        <taxon>Pseudomonadota</taxon>
        <taxon>Gammaproteobacteria</taxon>
        <taxon>Vibrionales</taxon>
        <taxon>Vibrionaceae</taxon>
        <taxon>Vibrio</taxon>
    </lineage>
</organism>
<evidence type="ECO:0000313" key="4">
    <source>
        <dbReference type="Proteomes" id="UP000571701"/>
    </source>
</evidence>
<feature type="region of interest" description="Disordered" evidence="1">
    <location>
        <begin position="78"/>
        <end position="99"/>
    </location>
</feature>
<feature type="domain" description="Cadherin" evidence="2">
    <location>
        <begin position="268"/>
        <end position="374"/>
    </location>
</feature>
<dbReference type="PROSITE" id="PS50268">
    <property type="entry name" value="CADHERIN_2"/>
    <property type="match status" value="2"/>
</dbReference>
<evidence type="ECO:0000313" key="3">
    <source>
        <dbReference type="EMBL" id="MBA5761557.1"/>
    </source>
</evidence>
<sequence>MNLVSLAPLLLADGVVVINGLGQARLLQPGENAAPGEVVISPGSQTDSLQVDVIDNNGQPTAISADTQAQNIVEQLEAGQDPTTSEELAPEAGEDLGSSPTVFGAISRDGSETIASTLFETDGSDSVGLSETQSLSLLDLLNTLNQITSEPPNDPPLADNFTFNYAENSADEYVIGKVTAIDPEGLPVSYSIEYGENDPLDGLFEINDEGEISLTPEGVEAFTNDFESDPNSHQITVVASDGVNDTPIVVTLNETDVNEPPVFDPPEDGDEYIFCYDENSPDEYVIGSVNAVDPEGGVVSYSIQYGANDPLDGLFEIDANGNISLTEAGVEAFTNDFETLGNQHQITVIASDGVNNTPITVKLHEQDLNEPPVFDPPEYGDEYIFCYDENSPDEYVIGSVNAVDPEGGVVSYS</sequence>
<evidence type="ECO:0000256" key="1">
    <source>
        <dbReference type="SAM" id="MobiDB-lite"/>
    </source>
</evidence>
<dbReference type="InterPro" id="IPR002126">
    <property type="entry name" value="Cadherin-like_dom"/>
</dbReference>
<dbReference type="GO" id="GO:0005509">
    <property type="term" value="F:calcium ion binding"/>
    <property type="evidence" value="ECO:0007669"/>
    <property type="project" value="InterPro"/>
</dbReference>
<protein>
    <submittedName>
        <fullName evidence="3">Cadherin repeat domain-containing protein</fullName>
    </submittedName>
</protein>
<dbReference type="SUPFAM" id="SSF49313">
    <property type="entry name" value="Cadherin-like"/>
    <property type="match status" value="2"/>
</dbReference>
<dbReference type="GO" id="GO:0016020">
    <property type="term" value="C:membrane"/>
    <property type="evidence" value="ECO:0007669"/>
    <property type="project" value="InterPro"/>
</dbReference>
<keyword evidence="4" id="KW-1185">Reference proteome</keyword>
<dbReference type="EMBL" id="JACFYF010000002">
    <property type="protein sequence ID" value="MBA5761557.1"/>
    <property type="molecule type" value="Genomic_DNA"/>
</dbReference>
<dbReference type="AlphaFoldDB" id="A0A7W2IT14"/>
<dbReference type="CDD" id="cd11304">
    <property type="entry name" value="Cadherin_repeat"/>
    <property type="match status" value="2"/>
</dbReference>
<dbReference type="InterPro" id="IPR015919">
    <property type="entry name" value="Cadherin-like_sf"/>
</dbReference>
<name>A0A7W2IT14_9VIBR</name>
<comment type="caution">
    <text evidence="3">The sequence shown here is derived from an EMBL/GenBank/DDBJ whole genome shotgun (WGS) entry which is preliminary data.</text>
</comment>
<feature type="non-terminal residue" evidence="3">
    <location>
        <position position="413"/>
    </location>
</feature>
<feature type="domain" description="Cadherin" evidence="2">
    <location>
        <begin position="157"/>
        <end position="263"/>
    </location>
</feature>